<dbReference type="InterPro" id="IPR001789">
    <property type="entry name" value="Sig_transdc_resp-reg_receiver"/>
</dbReference>
<accession>A0A381PK16</accession>
<dbReference type="SUPFAM" id="SSF52172">
    <property type="entry name" value="CheY-like"/>
    <property type="match status" value="1"/>
</dbReference>
<protein>
    <recommendedName>
        <fullName evidence="2">Response regulatory domain-containing protein</fullName>
    </recommendedName>
</protein>
<gene>
    <name evidence="3" type="ORF">METZ01_LOCUS19642</name>
</gene>
<dbReference type="GO" id="GO:0000160">
    <property type="term" value="P:phosphorelay signal transduction system"/>
    <property type="evidence" value="ECO:0007669"/>
    <property type="project" value="InterPro"/>
</dbReference>
<organism evidence="3">
    <name type="scientific">marine metagenome</name>
    <dbReference type="NCBI Taxonomy" id="408172"/>
    <lineage>
        <taxon>unclassified sequences</taxon>
        <taxon>metagenomes</taxon>
        <taxon>ecological metagenomes</taxon>
    </lineage>
</organism>
<dbReference type="PANTHER" id="PTHR44591:SF3">
    <property type="entry name" value="RESPONSE REGULATORY DOMAIN-CONTAINING PROTEIN"/>
    <property type="match status" value="1"/>
</dbReference>
<feature type="domain" description="Response regulatory" evidence="2">
    <location>
        <begin position="18"/>
        <end position="121"/>
    </location>
</feature>
<reference evidence="3" key="1">
    <citation type="submission" date="2018-05" db="EMBL/GenBank/DDBJ databases">
        <authorList>
            <person name="Lanie J.A."/>
            <person name="Ng W.-L."/>
            <person name="Kazmierczak K.M."/>
            <person name="Andrzejewski T.M."/>
            <person name="Davidsen T.M."/>
            <person name="Wayne K.J."/>
            <person name="Tettelin H."/>
            <person name="Glass J.I."/>
            <person name="Rusch D."/>
            <person name="Podicherti R."/>
            <person name="Tsui H.-C.T."/>
            <person name="Winkler M.E."/>
        </authorList>
    </citation>
    <scope>NUCLEOTIDE SEQUENCE</scope>
</reference>
<dbReference type="Pfam" id="PF00072">
    <property type="entry name" value="Response_reg"/>
    <property type="match status" value="1"/>
</dbReference>
<dbReference type="PROSITE" id="PS50110">
    <property type="entry name" value="RESPONSE_REGULATORY"/>
    <property type="match status" value="1"/>
</dbReference>
<dbReference type="SMART" id="SM00448">
    <property type="entry name" value="REC"/>
    <property type="match status" value="1"/>
</dbReference>
<name>A0A381PK16_9ZZZZ</name>
<dbReference type="CDD" id="cd17574">
    <property type="entry name" value="REC_OmpR"/>
    <property type="match status" value="1"/>
</dbReference>
<sequence>MALGSTGAGGISAANAGMILLVEDDNRTSRLERFVLERAGYRVTHAFSGENALEMFPNFTPSLVLLDVMLPQMDGFATCQKIRECSQVPIIMVTTMNPGEDKLRGRLLERPIGRLQRRLIL</sequence>
<dbReference type="InterPro" id="IPR011006">
    <property type="entry name" value="CheY-like_superfamily"/>
</dbReference>
<dbReference type="InterPro" id="IPR050595">
    <property type="entry name" value="Bact_response_regulator"/>
</dbReference>
<evidence type="ECO:0000313" key="3">
    <source>
        <dbReference type="EMBL" id="SUZ66788.1"/>
    </source>
</evidence>
<keyword evidence="1" id="KW-0597">Phosphoprotein</keyword>
<dbReference type="Gene3D" id="3.40.50.2300">
    <property type="match status" value="1"/>
</dbReference>
<dbReference type="PANTHER" id="PTHR44591">
    <property type="entry name" value="STRESS RESPONSE REGULATOR PROTEIN 1"/>
    <property type="match status" value="1"/>
</dbReference>
<dbReference type="EMBL" id="UINC01000994">
    <property type="protein sequence ID" value="SUZ66788.1"/>
    <property type="molecule type" value="Genomic_DNA"/>
</dbReference>
<evidence type="ECO:0000259" key="2">
    <source>
        <dbReference type="PROSITE" id="PS50110"/>
    </source>
</evidence>
<evidence type="ECO:0000256" key="1">
    <source>
        <dbReference type="ARBA" id="ARBA00022553"/>
    </source>
</evidence>
<proteinExistence type="predicted"/>
<dbReference type="AlphaFoldDB" id="A0A381PK16"/>